<dbReference type="SUPFAM" id="SSF160975">
    <property type="entry name" value="AF1531-like"/>
    <property type="match status" value="1"/>
</dbReference>
<comment type="caution">
    <text evidence="10">The sequence shown here is derived from an EMBL/GenBank/DDBJ whole genome shotgun (WGS) entry which is preliminary data.</text>
</comment>
<dbReference type="Gene3D" id="3.20.20.140">
    <property type="entry name" value="Metal-dependent hydrolases"/>
    <property type="match status" value="1"/>
</dbReference>
<dbReference type="InterPro" id="IPR012337">
    <property type="entry name" value="RNaseH-like_sf"/>
</dbReference>
<dbReference type="InterPro" id="IPR040982">
    <property type="entry name" value="DNA_pol3_finger"/>
</dbReference>
<dbReference type="InterPro" id="IPR036397">
    <property type="entry name" value="RNaseH_sf"/>
</dbReference>
<name>A0A9X4RWL7_9FLAO</name>
<keyword evidence="3 10" id="KW-0808">Transferase</keyword>
<dbReference type="SUPFAM" id="SSF53098">
    <property type="entry name" value="Ribonuclease H-like"/>
    <property type="match status" value="1"/>
</dbReference>
<feature type="domain" description="Exonuclease" evidence="8">
    <location>
        <begin position="2"/>
        <end position="193"/>
    </location>
</feature>
<dbReference type="InterPro" id="IPR004013">
    <property type="entry name" value="PHP_dom"/>
</dbReference>
<dbReference type="InterPro" id="IPR011708">
    <property type="entry name" value="DNA_pol3_alpha_NTPase_dom"/>
</dbReference>
<dbReference type="Gene3D" id="3.30.420.10">
    <property type="entry name" value="Ribonuclease H-like superfamily/Ribonuclease H"/>
    <property type="match status" value="1"/>
</dbReference>
<dbReference type="InterPro" id="IPR041931">
    <property type="entry name" value="DNA_pol3_alpha_thumb_dom"/>
</dbReference>
<dbReference type="RefSeq" id="WP_304420455.1">
    <property type="nucleotide sequence ID" value="NZ_JANCMU010000002.1"/>
</dbReference>
<evidence type="ECO:0000259" key="8">
    <source>
        <dbReference type="SMART" id="SM00479"/>
    </source>
</evidence>
<dbReference type="NCBIfam" id="TIGR00594">
    <property type="entry name" value="polc"/>
    <property type="match status" value="1"/>
</dbReference>
<dbReference type="GO" id="GO:0003887">
    <property type="term" value="F:DNA-directed DNA polymerase activity"/>
    <property type="evidence" value="ECO:0007669"/>
    <property type="project" value="UniProtKB-KW"/>
</dbReference>
<dbReference type="Pfam" id="PF00929">
    <property type="entry name" value="RNase_T"/>
    <property type="match status" value="1"/>
</dbReference>
<accession>A0A9X4RWL7</accession>
<keyword evidence="5" id="KW-0235">DNA replication</keyword>
<evidence type="ECO:0000256" key="2">
    <source>
        <dbReference type="ARBA" id="ARBA00019114"/>
    </source>
</evidence>
<evidence type="ECO:0000256" key="5">
    <source>
        <dbReference type="ARBA" id="ARBA00022705"/>
    </source>
</evidence>
<dbReference type="SMART" id="SM00481">
    <property type="entry name" value="POLIIIAc"/>
    <property type="match status" value="1"/>
</dbReference>
<evidence type="ECO:0000256" key="7">
    <source>
        <dbReference type="ARBA" id="ARBA00049244"/>
    </source>
</evidence>
<gene>
    <name evidence="10" type="primary">dnaE</name>
    <name evidence="10" type="ORF">NMK71_05830</name>
</gene>
<dbReference type="Pfam" id="PF17657">
    <property type="entry name" value="DNA_pol3_finger"/>
    <property type="match status" value="1"/>
</dbReference>
<dbReference type="InterPro" id="IPR004805">
    <property type="entry name" value="DnaE2/DnaE/PolC"/>
</dbReference>
<evidence type="ECO:0000313" key="11">
    <source>
        <dbReference type="Proteomes" id="UP001152599"/>
    </source>
</evidence>
<dbReference type="PANTHER" id="PTHR32294">
    <property type="entry name" value="DNA POLYMERASE III SUBUNIT ALPHA"/>
    <property type="match status" value="1"/>
</dbReference>
<dbReference type="GO" id="GO:0006260">
    <property type="term" value="P:DNA replication"/>
    <property type="evidence" value="ECO:0007669"/>
    <property type="project" value="UniProtKB-KW"/>
</dbReference>
<dbReference type="Pfam" id="PF14579">
    <property type="entry name" value="HHH_6"/>
    <property type="match status" value="1"/>
</dbReference>
<evidence type="ECO:0000259" key="9">
    <source>
        <dbReference type="SMART" id="SM00481"/>
    </source>
</evidence>
<dbReference type="GO" id="GO:0008408">
    <property type="term" value="F:3'-5' exonuclease activity"/>
    <property type="evidence" value="ECO:0007669"/>
    <property type="project" value="InterPro"/>
</dbReference>
<keyword evidence="4 10" id="KW-0548">Nucleotidyltransferase</keyword>
<evidence type="ECO:0000313" key="10">
    <source>
        <dbReference type="EMBL" id="MDG4945927.1"/>
    </source>
</evidence>
<evidence type="ECO:0000256" key="3">
    <source>
        <dbReference type="ARBA" id="ARBA00022679"/>
    </source>
</evidence>
<sequence>MRYLIFDTETTGLPKNFNAPLSDSENWPRMVQLAWQIHDEQGRLIENHNHIIKPEGYTIPFNAAKIHGISTEKAIAEGEDLVEIINKFESHLTPDTIIIGHNIEFDINIAGAEMFRKDLPTENLTSLPIIDTKDEGTNYCQIPGGRGGGFKWPTLSELHNKLFGTPFDEAHNAAADVNATARCFFELVRLEVIPFSLTKFTPENYAAFKQHFPDVIQPYDIEVGTQIADSLAETDISLNLESKEDLKSDIDSPFFHFHNHSSFSILSATTKVDELVERAIKENMPAVGMTDMGNMMGAFHFIAAAEKLNKDRENPIIPIVGCEVYVSERYQQTKFTKDNPDRRFTQVLLAKNKAGYHNLAKISSTGYTDGYYMGFPRVGKEVILKFKENLIATTGALTSEIPNLILNVGETQAEEAFIWWKEHFGEDFYVELIRHGLEEENHVNNVLLEFARKHDVKVLAQNNTFYLDQSESEAHDILLCVRDGEKQYTPIGRGRDFRFGFPNNEFYFKSQAQMEKLFEDIPESISNFEDFIKKFEPYTLQHEVLLPKFDIPDEFKDPQDEVDGGVRGENNYLRHLTYEGAKARYGEITPEISERLDFELETIEKTGYPGYFLIVQDFTSQARKMGVSVGPGRGSAAGSAVAYCVGITNIDPIKYDLLFERFLNPDRVSLPDIDIDFDDRGRDVIIQWVVDKYGSSQVAQIITYGTMAGKSAVRDTGRVLDLPLSDTDRIAKKVHAKLNKMLDLDENEVKKKFNNDQIGDVMDLIKIYKDNTEESRIIQQAKVIEGSIRNTGVHACGVIITPTDIRELIPVAVAKEKSGDSKEKTENQIVTQFDNSVVENAGLLKMDFLGLKTLTIIMDAVELIKETSGVELIPDDFPLDDPKTYQEIFQKGKTTGVFQYESPGMQSNLKLLKPDKFDDLIAMNALYRPGPMAYIPNFIDRKHGREEIQYDLPEMEEYLSETYGITVYQEQVMLLSQKLANFTKGEADSLRKAMGKKLLGPLAELEPKFKKQAKENGHPEKVLDKIWKDWIAFTQYAFNKSHSTCYAYVAFQTAYLKAHYPAEFMAAVLSNNMNNIKQISFFMEECNRLEIPVLSPDVNESNLFFNVNKQGAIRFGLAAVKGVGAGAVESIVQERRENGRFESIFDFVKRVDLSQVNKRTLENLILAGAFDDVDKYHRGQYFFEDENGVTVLEKIVKFGQATQKGGNENQISLFGEETMQDTIQPPEVPFCQKWPEVYALNKEKEVVGVYISAHPLDKFKNEIKFFTNFELNRLNGDLKRMVNKSVKVGAIITDAKEFTSNKDGSKFGIITLNDYTDSYEFRVFGAEYLKLRPFLDVNQMVLVRLEISENKWSKKIFVNIKDVELLSEVIEKNAKEVILNLDINDLNEDLLQQLMKVVSEHKGHQKLTLNLRDKEMRKTFKAQALGTKVDIQREFLDALSDIDLINFSLN</sequence>
<feature type="domain" description="Polymerase/histidinol phosphatase N-terminal" evidence="9">
    <location>
        <begin position="255"/>
        <end position="328"/>
    </location>
</feature>
<evidence type="ECO:0000256" key="4">
    <source>
        <dbReference type="ARBA" id="ARBA00022695"/>
    </source>
</evidence>
<dbReference type="SMART" id="SM00479">
    <property type="entry name" value="EXOIII"/>
    <property type="match status" value="1"/>
</dbReference>
<evidence type="ECO:0000256" key="6">
    <source>
        <dbReference type="ARBA" id="ARBA00022932"/>
    </source>
</evidence>
<dbReference type="InterPro" id="IPR029460">
    <property type="entry name" value="DNAPol_HHH"/>
</dbReference>
<comment type="catalytic activity">
    <reaction evidence="7">
        <text>DNA(n) + a 2'-deoxyribonucleoside 5'-triphosphate = DNA(n+1) + diphosphate</text>
        <dbReference type="Rhea" id="RHEA:22508"/>
        <dbReference type="Rhea" id="RHEA-COMP:17339"/>
        <dbReference type="Rhea" id="RHEA-COMP:17340"/>
        <dbReference type="ChEBI" id="CHEBI:33019"/>
        <dbReference type="ChEBI" id="CHEBI:61560"/>
        <dbReference type="ChEBI" id="CHEBI:173112"/>
        <dbReference type="EC" id="2.7.7.7"/>
    </reaction>
</comment>
<dbReference type="CDD" id="cd06127">
    <property type="entry name" value="DEDDh"/>
    <property type="match status" value="1"/>
</dbReference>
<dbReference type="Pfam" id="PF02811">
    <property type="entry name" value="PHP"/>
    <property type="match status" value="1"/>
</dbReference>
<dbReference type="InterPro" id="IPR003141">
    <property type="entry name" value="Pol/His_phosphatase_N"/>
</dbReference>
<evidence type="ECO:0000256" key="1">
    <source>
        <dbReference type="ARBA" id="ARBA00012417"/>
    </source>
</evidence>
<dbReference type="Gene3D" id="1.10.150.870">
    <property type="match status" value="1"/>
</dbReference>
<keyword evidence="6" id="KW-0239">DNA-directed DNA polymerase</keyword>
<proteinExistence type="predicted"/>
<dbReference type="EMBL" id="JANCMU010000002">
    <property type="protein sequence ID" value="MDG4945927.1"/>
    <property type="molecule type" value="Genomic_DNA"/>
</dbReference>
<dbReference type="Pfam" id="PF07733">
    <property type="entry name" value="DNA_pol3_alpha"/>
    <property type="match status" value="1"/>
</dbReference>
<dbReference type="InterPro" id="IPR013520">
    <property type="entry name" value="Ribonucl_H"/>
</dbReference>
<dbReference type="PANTHER" id="PTHR32294:SF0">
    <property type="entry name" value="DNA POLYMERASE III SUBUNIT ALPHA"/>
    <property type="match status" value="1"/>
</dbReference>
<keyword evidence="11" id="KW-1185">Reference proteome</keyword>
<protein>
    <recommendedName>
        <fullName evidence="2">DNA polymerase III subunit alpha</fullName>
        <ecNumber evidence="1">2.7.7.7</ecNumber>
    </recommendedName>
</protein>
<dbReference type="Proteomes" id="UP001152599">
    <property type="component" value="Unassembled WGS sequence"/>
</dbReference>
<reference evidence="10" key="1">
    <citation type="submission" date="2022-07" db="EMBL/GenBank/DDBJ databases">
        <title>Description and genome-wide analysis of Profundicola chukchiensis gen. nov., sp. nov., marine bacteria isolated from bottom sediments of the Chukchi Sea.</title>
        <authorList>
            <person name="Romanenko L."/>
            <person name="Otstavnykh N."/>
            <person name="Kurilenko V."/>
            <person name="Eremeev V."/>
            <person name="Velansky P."/>
            <person name="Mikhailov V."/>
            <person name="Isaeva M."/>
        </authorList>
    </citation>
    <scope>NUCLEOTIDE SEQUENCE</scope>
    <source>
        <strain evidence="10">KMM 9713</strain>
    </source>
</reference>
<organism evidence="10 11">
    <name type="scientific">Profundicola chukchiensis</name>
    <dbReference type="NCBI Taxonomy" id="2961959"/>
    <lineage>
        <taxon>Bacteria</taxon>
        <taxon>Pseudomonadati</taxon>
        <taxon>Bacteroidota</taxon>
        <taxon>Flavobacteriia</taxon>
        <taxon>Flavobacteriales</taxon>
        <taxon>Weeksellaceae</taxon>
        <taxon>Profundicola</taxon>
    </lineage>
</organism>
<dbReference type="CDD" id="cd04485">
    <property type="entry name" value="DnaE_OBF"/>
    <property type="match status" value="1"/>
</dbReference>
<dbReference type="GO" id="GO:0003676">
    <property type="term" value="F:nucleic acid binding"/>
    <property type="evidence" value="ECO:0007669"/>
    <property type="project" value="InterPro"/>
</dbReference>
<dbReference type="Gene3D" id="1.10.10.1600">
    <property type="entry name" value="Bacterial DNA polymerase III alpha subunit, thumb domain"/>
    <property type="match status" value="1"/>
</dbReference>
<dbReference type="EC" id="2.7.7.7" evidence="1"/>
<dbReference type="NCBIfam" id="NF004226">
    <property type="entry name" value="PRK05673.1"/>
    <property type="match status" value="1"/>
</dbReference>